<evidence type="ECO:0000313" key="3">
    <source>
        <dbReference type="EMBL" id="MZP31178.1"/>
    </source>
</evidence>
<keyword evidence="4" id="KW-1185">Reference proteome</keyword>
<comment type="caution">
    <text evidence="3">The sequence shown here is derived from an EMBL/GenBank/DDBJ whole genome shotgun (WGS) entry which is preliminary data.</text>
</comment>
<dbReference type="InterPro" id="IPR040607">
    <property type="entry name" value="ALP_N"/>
</dbReference>
<dbReference type="Gene3D" id="3.30.420.40">
    <property type="match status" value="2"/>
</dbReference>
<name>A0A845LBX7_9FIRM</name>
<dbReference type="EMBL" id="WXEY01000027">
    <property type="protein sequence ID" value="MZP31178.1"/>
    <property type="molecule type" value="Genomic_DNA"/>
</dbReference>
<dbReference type="Pfam" id="PF21522">
    <property type="entry name" value="MreB-like_C"/>
    <property type="match status" value="1"/>
</dbReference>
<dbReference type="Pfam" id="PF17989">
    <property type="entry name" value="ALP_N"/>
    <property type="match status" value="1"/>
</dbReference>
<organism evidence="3 4">
    <name type="scientific">Heliomicrobium undosum</name>
    <dbReference type="NCBI Taxonomy" id="121734"/>
    <lineage>
        <taxon>Bacteria</taxon>
        <taxon>Bacillati</taxon>
        <taxon>Bacillota</taxon>
        <taxon>Clostridia</taxon>
        <taxon>Eubacteriales</taxon>
        <taxon>Heliobacteriaceae</taxon>
        <taxon>Heliomicrobium</taxon>
    </lineage>
</organism>
<feature type="domain" description="Actin-like protein N-terminal" evidence="1">
    <location>
        <begin position="5"/>
        <end position="161"/>
    </location>
</feature>
<evidence type="ECO:0000313" key="4">
    <source>
        <dbReference type="Proteomes" id="UP000463470"/>
    </source>
</evidence>
<protein>
    <submittedName>
        <fullName evidence="3">StbA family protein</fullName>
    </submittedName>
</protein>
<dbReference type="Proteomes" id="UP000463470">
    <property type="component" value="Unassembled WGS sequence"/>
</dbReference>
<accession>A0A845LBX7</accession>
<dbReference type="InterPro" id="IPR043129">
    <property type="entry name" value="ATPase_NBD"/>
</dbReference>
<dbReference type="CDD" id="cd24025">
    <property type="entry name" value="ASKHA_NBD_ParM_pCBH-like"/>
    <property type="match status" value="1"/>
</dbReference>
<dbReference type="InterPro" id="IPR049067">
    <property type="entry name" value="MreB-like_C"/>
</dbReference>
<evidence type="ECO:0000259" key="1">
    <source>
        <dbReference type="Pfam" id="PF17989"/>
    </source>
</evidence>
<evidence type="ECO:0000259" key="2">
    <source>
        <dbReference type="Pfam" id="PF21522"/>
    </source>
</evidence>
<feature type="domain" description="Actin homologue MreB-like C-terminal" evidence="2">
    <location>
        <begin position="188"/>
        <end position="313"/>
    </location>
</feature>
<reference evidence="3 4" key="1">
    <citation type="submission" date="2020-01" db="EMBL/GenBank/DDBJ databases">
        <title>Whole-genome sequence of Heliobacterium undosum DSM 13378.</title>
        <authorList>
            <person name="Kyndt J.A."/>
            <person name="Meyer T.E."/>
        </authorList>
    </citation>
    <scope>NUCLEOTIDE SEQUENCE [LARGE SCALE GENOMIC DNA]</scope>
    <source>
        <strain evidence="3 4">DSM 13378</strain>
    </source>
</reference>
<gene>
    <name evidence="3" type="ORF">GTO91_15835</name>
</gene>
<dbReference type="OrthoDB" id="5412507at2"/>
<dbReference type="RefSeq" id="WP_161259698.1">
    <property type="nucleotide sequence ID" value="NZ_WXEY01000027.1"/>
</dbReference>
<dbReference type="SUPFAM" id="SSF53067">
    <property type="entry name" value="Actin-like ATPase domain"/>
    <property type="match status" value="2"/>
</dbReference>
<proteinExistence type="predicted"/>
<dbReference type="AlphaFoldDB" id="A0A845LBX7"/>
<sequence length="352" mass="39003">MFKIGIDLGYGEVKGINENGRRVLFPSLVGLGHDRNSDLFGTDAESMDALHVKIGDEDYFVGNLARKESLAGASVTLEANKINLPETRVLMATAAALLLPQGIMPVHLATGLPLEEYESQKAEFHRYLNNFIATVQFLGGPMQGETRTVRFLDVTIIPQGLSAMQLALYDNNKPKFDEVARPGNLFALIDVGFRTTDFAVVEIGQNKRPMLRKELCGTANVGMSSIYRPLQQAFNKMTGRILEERHIPRILEEGKMFFRGKEIDLRDGIRKARAQVAREIRNRVLSAWKSEADLIRRIFLAGGGGEALVDHLADLHPVIDLLDDAQMANARGYLEAARMKEGREAAAKVGEK</sequence>